<dbReference type="SMART" id="SM00991">
    <property type="entry name" value="WHEP-TRS"/>
    <property type="match status" value="1"/>
</dbReference>
<reference evidence="11" key="1">
    <citation type="submission" date="2020-12" db="EMBL/GenBank/DDBJ databases">
        <title>WGS assembly of Carya illinoinensis cv. Pawnee.</title>
        <authorList>
            <person name="Platts A."/>
            <person name="Shu S."/>
            <person name="Wright S."/>
            <person name="Barry K."/>
            <person name="Edger P."/>
            <person name="Pires J.C."/>
            <person name="Schmutz J."/>
        </authorList>
    </citation>
    <scope>NUCLEOTIDE SEQUENCE</scope>
    <source>
        <tissue evidence="11">Leaf</tissue>
    </source>
</reference>
<keyword evidence="6" id="KW-0648">Protein biosynthesis</keyword>
<evidence type="ECO:0000259" key="10">
    <source>
        <dbReference type="PROSITE" id="PS51185"/>
    </source>
</evidence>
<dbReference type="CDD" id="cd04318">
    <property type="entry name" value="EcAsnRS_like_N"/>
    <property type="match status" value="1"/>
</dbReference>
<organism evidence="11 13">
    <name type="scientific">Carya illinoinensis</name>
    <name type="common">Pecan</name>
    <dbReference type="NCBI Taxonomy" id="32201"/>
    <lineage>
        <taxon>Eukaryota</taxon>
        <taxon>Viridiplantae</taxon>
        <taxon>Streptophyta</taxon>
        <taxon>Embryophyta</taxon>
        <taxon>Tracheophyta</taxon>
        <taxon>Spermatophyta</taxon>
        <taxon>Magnoliopsida</taxon>
        <taxon>eudicotyledons</taxon>
        <taxon>Gunneridae</taxon>
        <taxon>Pentapetalae</taxon>
        <taxon>rosids</taxon>
        <taxon>fabids</taxon>
        <taxon>Fagales</taxon>
        <taxon>Juglandaceae</taxon>
        <taxon>Carya</taxon>
    </lineage>
</organism>
<dbReference type="NCBIfam" id="TIGR00457">
    <property type="entry name" value="asnS"/>
    <property type="match status" value="1"/>
</dbReference>
<evidence type="ECO:0000256" key="2">
    <source>
        <dbReference type="ARBA" id="ARBA00012816"/>
    </source>
</evidence>
<evidence type="ECO:0000256" key="5">
    <source>
        <dbReference type="ARBA" id="ARBA00022840"/>
    </source>
</evidence>
<evidence type="ECO:0000256" key="7">
    <source>
        <dbReference type="ARBA" id="ARBA00023146"/>
    </source>
</evidence>
<reference evidence="12" key="2">
    <citation type="submission" date="2021-01" db="EMBL/GenBank/DDBJ databases">
        <authorList>
            <person name="Lovell J.T."/>
            <person name="Bentley N."/>
            <person name="Bhattarai G."/>
            <person name="Jenkins J.W."/>
            <person name="Sreedasyam A."/>
            <person name="Alarcon Y."/>
            <person name="Bock C."/>
            <person name="Boston L."/>
            <person name="Carlson J."/>
            <person name="Cervantes K."/>
            <person name="Clermont K."/>
            <person name="Krom N."/>
            <person name="Kubenka K."/>
            <person name="Mamidi S."/>
            <person name="Mattison C."/>
            <person name="Monteros M."/>
            <person name="Pisani C."/>
            <person name="Plott C."/>
            <person name="Rajasekar S."/>
            <person name="Rhein H.S."/>
            <person name="Rohla C."/>
            <person name="Song M."/>
            <person name="Hilaire R.S."/>
            <person name="Shu S."/>
            <person name="Wells L."/>
            <person name="Wang X."/>
            <person name="Webber J."/>
            <person name="Heerema R.J."/>
            <person name="Klein P."/>
            <person name="Conner P."/>
            <person name="Grauke L."/>
            <person name="Grimwood J."/>
            <person name="Schmutz J."/>
            <person name="Randall J.J."/>
        </authorList>
    </citation>
    <scope>NUCLEOTIDE SEQUENCE</scope>
    <source>
        <tissue evidence="12">Leaf</tissue>
    </source>
</reference>
<dbReference type="InterPro" id="IPR004364">
    <property type="entry name" value="Aa-tRNA-synt_II"/>
</dbReference>
<dbReference type="PROSITE" id="PS51185">
    <property type="entry name" value="WHEP_TRS_2"/>
    <property type="match status" value="1"/>
</dbReference>
<keyword evidence="8" id="KW-0175">Coiled coil</keyword>
<comment type="caution">
    <text evidence="11">The sequence shown here is derived from an EMBL/GenBank/DDBJ whole genome shotgun (WGS) entry which is preliminary data.</text>
</comment>
<keyword evidence="7" id="KW-0030">Aminoacyl-tRNA synthetase</keyword>
<dbReference type="Proteomes" id="UP000811609">
    <property type="component" value="Chromosome 3"/>
</dbReference>
<dbReference type="EMBL" id="CM031811">
    <property type="protein sequence ID" value="KAG6662109.1"/>
    <property type="molecule type" value="Genomic_DNA"/>
</dbReference>
<accession>A0A8T1R6E6</accession>
<evidence type="ECO:0000256" key="3">
    <source>
        <dbReference type="ARBA" id="ARBA00022598"/>
    </source>
</evidence>
<feature type="coiled-coil region" evidence="8">
    <location>
        <begin position="254"/>
        <end position="288"/>
    </location>
</feature>
<evidence type="ECO:0000259" key="9">
    <source>
        <dbReference type="PROSITE" id="PS50862"/>
    </source>
</evidence>
<proteinExistence type="inferred from homology"/>
<keyword evidence="3" id="KW-0436">Ligase</keyword>
<comment type="similarity">
    <text evidence="1">Belongs to the class-II aminoacyl-tRNA synthetase family.</text>
</comment>
<dbReference type="InterPro" id="IPR002312">
    <property type="entry name" value="Asp/Asn-tRNA-synth_IIb"/>
</dbReference>
<dbReference type="GO" id="GO:0006421">
    <property type="term" value="P:asparaginyl-tRNA aminoacylation"/>
    <property type="evidence" value="ECO:0007669"/>
    <property type="project" value="InterPro"/>
</dbReference>
<keyword evidence="13" id="KW-1185">Reference proteome</keyword>
<keyword evidence="4" id="KW-0547">Nucleotide-binding</keyword>
<evidence type="ECO:0000256" key="6">
    <source>
        <dbReference type="ARBA" id="ARBA00022917"/>
    </source>
</evidence>
<dbReference type="HAMAP" id="MF_00534">
    <property type="entry name" value="Asn_tRNA_synth"/>
    <property type="match status" value="1"/>
</dbReference>
<gene>
    <name evidence="11" type="ORF">CIPAW_03G220200</name>
    <name evidence="12" type="ORF">I3842_03G209300</name>
</gene>
<dbReference type="PANTHER" id="PTHR22594:SF54">
    <property type="entry name" value="ASPARAGINE--TRNA LIGASE, CYTOPLASMIC 1-RELATED"/>
    <property type="match status" value="1"/>
</dbReference>
<evidence type="ECO:0000256" key="4">
    <source>
        <dbReference type="ARBA" id="ARBA00022741"/>
    </source>
</evidence>
<dbReference type="Gene3D" id="3.30.930.10">
    <property type="entry name" value="Bira Bifunctional Protein, Domain 2"/>
    <property type="match status" value="1"/>
</dbReference>
<evidence type="ECO:0000313" key="11">
    <source>
        <dbReference type="EMBL" id="KAG6662109.1"/>
    </source>
</evidence>
<feature type="domain" description="Aminoacyl-transfer RNA synthetases class-II family profile" evidence="9">
    <location>
        <begin position="329"/>
        <end position="562"/>
    </location>
</feature>
<dbReference type="InterPro" id="IPR006195">
    <property type="entry name" value="aa-tRNA-synth_II"/>
</dbReference>
<dbReference type="EC" id="6.1.1.22" evidence="2"/>
<protein>
    <recommendedName>
        <fullName evidence="2">asparagine--tRNA ligase</fullName>
        <ecNumber evidence="2">6.1.1.22</ecNumber>
    </recommendedName>
</protein>
<name>A0A8T1R6E6_CARIL</name>
<evidence type="ECO:0000256" key="8">
    <source>
        <dbReference type="SAM" id="Coils"/>
    </source>
</evidence>
<dbReference type="EMBL" id="CM031827">
    <property type="protein sequence ID" value="KAG6723471.1"/>
    <property type="molecule type" value="Genomic_DNA"/>
</dbReference>
<dbReference type="InterPro" id="IPR004522">
    <property type="entry name" value="Asn-tRNA-ligase"/>
</dbReference>
<dbReference type="Pfam" id="PF00152">
    <property type="entry name" value="tRNA-synt_2"/>
    <property type="match status" value="2"/>
</dbReference>
<dbReference type="NCBIfam" id="NF003037">
    <property type="entry name" value="PRK03932.1"/>
    <property type="match status" value="1"/>
</dbReference>
<dbReference type="Gene3D" id="1.10.287.10">
    <property type="entry name" value="S15/NS1, RNA-binding"/>
    <property type="match status" value="1"/>
</dbReference>
<evidence type="ECO:0000256" key="1">
    <source>
        <dbReference type="ARBA" id="ARBA00008226"/>
    </source>
</evidence>
<evidence type="ECO:0000313" key="12">
    <source>
        <dbReference type="EMBL" id="KAG6723471.1"/>
    </source>
</evidence>
<dbReference type="PROSITE" id="PS50862">
    <property type="entry name" value="AA_TRNA_LIGASE_II"/>
    <property type="match status" value="1"/>
</dbReference>
<feature type="domain" description="WHEP-TRS" evidence="10">
    <location>
        <begin position="236"/>
        <end position="292"/>
    </location>
</feature>
<sequence>MADGSVSLSGQLAATTLHEAVSSSEVAKAEFSDRVPIRSVVSRPDGGAGLAGHRVRIGGWVKTGRKADKDAFAFLELNDGSCPANLQVIVDASVSDLSPLVPTGTCIAVDGVLKLPPAGTKQKVELRVEKVVHVGPVDPAKYPLPKTRLTLEFLRDFVHLRPRTNTISAVARLRNALAYATHTFFQKHRFLYVHTPIITTSDCEGAGEMFQVTTLISEADKLEKDLIKNPPPSAADIEAAQLLVKEKGEVVAQLKSAKAKKEDINASVAELKKEKENLAKLEERSKLKPGIPRKDGKIDYGLDFFARQAFLTVSGQLQVESYACCLSSVYTFGPTFRAEHSHTSRHLAEFWMVEPEIAFAELKDDMNCAEAYVRFLCQWLLDNCFDDMEFMADKFDKTCIERLRMVASTPFERISYTEAVELLEEAVKGGRKFENKVEWGIDLASEHERYLTEVKFQKPVIVYNYPKDIKAFYMRLNDDSKTVAAMDVLVPKVGELIGGSQREERYDVIQQRIKDMGLPIEPYEWYLDLRRYGTVKHCGFGLGFERMLLFATGIENIRDVIPFPRYPGRADL</sequence>
<dbReference type="GO" id="GO:0005524">
    <property type="term" value="F:ATP binding"/>
    <property type="evidence" value="ECO:0007669"/>
    <property type="project" value="UniProtKB-KW"/>
</dbReference>
<dbReference type="AlphaFoldDB" id="A0A8T1R6E6"/>
<dbReference type="Gene3D" id="2.40.50.140">
    <property type="entry name" value="Nucleic acid-binding proteins"/>
    <property type="match status" value="1"/>
</dbReference>
<dbReference type="OrthoDB" id="1931232at2759"/>
<dbReference type="GO" id="GO:0004816">
    <property type="term" value="F:asparagine-tRNA ligase activity"/>
    <property type="evidence" value="ECO:0007669"/>
    <property type="project" value="UniProtKB-EC"/>
</dbReference>
<dbReference type="CDD" id="cd00776">
    <property type="entry name" value="AsxRS_core"/>
    <property type="match status" value="1"/>
</dbReference>
<dbReference type="Proteomes" id="UP000811246">
    <property type="component" value="Chromosome 3"/>
</dbReference>
<dbReference type="SUPFAM" id="SSF55681">
    <property type="entry name" value="Class II aaRS and biotin synthetases"/>
    <property type="match status" value="1"/>
</dbReference>
<dbReference type="GO" id="GO:0003676">
    <property type="term" value="F:nucleic acid binding"/>
    <property type="evidence" value="ECO:0007669"/>
    <property type="project" value="InterPro"/>
</dbReference>
<dbReference type="SUPFAM" id="SSF50249">
    <property type="entry name" value="Nucleic acid-binding proteins"/>
    <property type="match status" value="1"/>
</dbReference>
<dbReference type="Pfam" id="PF01336">
    <property type="entry name" value="tRNA_anti-codon"/>
    <property type="match status" value="1"/>
</dbReference>
<dbReference type="InterPro" id="IPR000738">
    <property type="entry name" value="WHEP-TRS_dom"/>
</dbReference>
<dbReference type="PANTHER" id="PTHR22594">
    <property type="entry name" value="ASPARTYL/LYSYL-TRNA SYNTHETASE"/>
    <property type="match status" value="1"/>
</dbReference>
<dbReference type="PRINTS" id="PR01042">
    <property type="entry name" value="TRNASYNTHASP"/>
</dbReference>
<dbReference type="InterPro" id="IPR004365">
    <property type="entry name" value="NA-bd_OB_tRNA"/>
</dbReference>
<dbReference type="InterPro" id="IPR012340">
    <property type="entry name" value="NA-bd_OB-fold"/>
</dbReference>
<dbReference type="InterPro" id="IPR045864">
    <property type="entry name" value="aa-tRNA-synth_II/BPL/LPL"/>
</dbReference>
<evidence type="ECO:0000313" key="13">
    <source>
        <dbReference type="Proteomes" id="UP000811609"/>
    </source>
</evidence>
<keyword evidence="5" id="KW-0067">ATP-binding</keyword>
<dbReference type="GO" id="GO:0005739">
    <property type="term" value="C:mitochondrion"/>
    <property type="evidence" value="ECO:0007669"/>
    <property type="project" value="TreeGrafter"/>
</dbReference>